<evidence type="ECO:0000256" key="6">
    <source>
        <dbReference type="ARBA" id="ARBA00023033"/>
    </source>
</evidence>
<name>E4N312_KITSK</name>
<dbReference type="Proteomes" id="UP000007076">
    <property type="component" value="Chromosome"/>
</dbReference>
<organism evidence="8 9">
    <name type="scientific">Kitasatospora setae (strain ATCC 33774 / DSM 43861 / JCM 3304 / KCC A-0304 / NBRC 14216 / KM-6054)</name>
    <name type="common">Streptomyces setae</name>
    <dbReference type="NCBI Taxonomy" id="452652"/>
    <lineage>
        <taxon>Bacteria</taxon>
        <taxon>Bacillati</taxon>
        <taxon>Actinomycetota</taxon>
        <taxon>Actinomycetes</taxon>
        <taxon>Kitasatosporales</taxon>
        <taxon>Streptomycetaceae</taxon>
        <taxon>Kitasatospora</taxon>
    </lineage>
</organism>
<dbReference type="GO" id="GO:0004497">
    <property type="term" value="F:monooxygenase activity"/>
    <property type="evidence" value="ECO:0007669"/>
    <property type="project" value="UniProtKB-KW"/>
</dbReference>
<reference evidence="8 9" key="1">
    <citation type="journal article" date="2010" name="DNA Res.">
        <title>Genome sequence of Kitasatospora setae NBRC 14216T: an evolutionary snapshot of the family Streptomycetaceae.</title>
        <authorList>
            <person name="Ichikawa N."/>
            <person name="Oguchi A."/>
            <person name="Ikeda H."/>
            <person name="Ishikawa J."/>
            <person name="Kitani S."/>
            <person name="Watanabe Y."/>
            <person name="Nakamura S."/>
            <person name="Katano Y."/>
            <person name="Kishi E."/>
            <person name="Sasagawa M."/>
            <person name="Ankai A."/>
            <person name="Fukui S."/>
            <person name="Hashimoto Y."/>
            <person name="Kamata S."/>
            <person name="Otoguro M."/>
            <person name="Tanikawa S."/>
            <person name="Nihira T."/>
            <person name="Horinouchi S."/>
            <person name="Ohnishi Y."/>
            <person name="Hayakawa M."/>
            <person name="Kuzuyama T."/>
            <person name="Arisawa A."/>
            <person name="Nomoto F."/>
            <person name="Miura H."/>
            <person name="Takahashi Y."/>
            <person name="Fujita N."/>
        </authorList>
    </citation>
    <scope>NUCLEOTIDE SEQUENCE [LARGE SCALE GENOMIC DNA]</scope>
    <source>
        <strain evidence="9">ATCC 33774 / DSM 43861 / JCM 3304 / KCC A-0304 / NBRC 14216 / KM-6054</strain>
    </source>
</reference>
<dbReference type="KEGG" id="ksk:KSE_67880"/>
<evidence type="ECO:0000256" key="4">
    <source>
        <dbReference type="ARBA" id="ARBA00023002"/>
    </source>
</evidence>
<dbReference type="PANTHER" id="PTHR46696">
    <property type="entry name" value="P450, PUTATIVE (EUROFUNG)-RELATED"/>
    <property type="match status" value="1"/>
</dbReference>
<dbReference type="EMBL" id="AP010968">
    <property type="protein sequence ID" value="BAJ32546.1"/>
    <property type="molecule type" value="Genomic_DNA"/>
</dbReference>
<dbReference type="PRINTS" id="PR00359">
    <property type="entry name" value="BP450"/>
</dbReference>
<dbReference type="AlphaFoldDB" id="E4N312"/>
<gene>
    <name evidence="8" type="ordered locus">KSE_67880</name>
</gene>
<dbReference type="HOGENOM" id="CLU_033716_2_0_11"/>
<dbReference type="InterPro" id="IPR002397">
    <property type="entry name" value="Cyt_P450_B"/>
</dbReference>
<comment type="similarity">
    <text evidence="1 7">Belongs to the cytochrome P450 family.</text>
</comment>
<sequence>MLITEAFNVLSSPEGRRDPYPGYAALRAHGPIVRLRPGFYVVTGYDLISRLLRDPRLEVRGWPEGAASRLVGDSMLKANGADHARVRQCARDAFSPRNADRLRGVVTEQAAVLVEYVAHLGRSDEPVDLMDEFAYPLAVRAVSALLGIPVAEQQWFRERAQELTGALEPFRAPGPSTAADRAAGELEEYVTALVRRRRAEPGEDLASALVRAHDREAGALSARELTANLVLLTLAGFETSANLIGNGLGLLLDRPDLAADLREDDGLADRYVEEVLRFDAPLQLTSRWATEPVVLDGIGTVEASSHLLLLLAAGNHDPARFTDPERFDPFRESPPPLSFGAGAHYCLGAALARTEARIALPLLLRRLPGMRRAGEARRRDRLTFRGFSSLPVTCGG</sequence>
<accession>E4N312</accession>
<evidence type="ECO:0000256" key="7">
    <source>
        <dbReference type="RuleBase" id="RU000461"/>
    </source>
</evidence>
<dbReference type="eggNOG" id="COG2124">
    <property type="taxonomic scope" value="Bacteria"/>
</dbReference>
<dbReference type="RefSeq" id="WP_014139839.1">
    <property type="nucleotide sequence ID" value="NC_016109.1"/>
</dbReference>
<keyword evidence="2 7" id="KW-0349">Heme</keyword>
<keyword evidence="5 7" id="KW-0408">Iron</keyword>
<dbReference type="PANTHER" id="PTHR46696:SF1">
    <property type="entry name" value="CYTOCHROME P450 YJIB-RELATED"/>
    <property type="match status" value="1"/>
</dbReference>
<dbReference type="GO" id="GO:0005506">
    <property type="term" value="F:iron ion binding"/>
    <property type="evidence" value="ECO:0007669"/>
    <property type="project" value="InterPro"/>
</dbReference>
<dbReference type="InterPro" id="IPR036396">
    <property type="entry name" value="Cyt_P450_sf"/>
</dbReference>
<evidence type="ECO:0000256" key="2">
    <source>
        <dbReference type="ARBA" id="ARBA00022617"/>
    </source>
</evidence>
<keyword evidence="9" id="KW-1185">Reference proteome</keyword>
<dbReference type="STRING" id="452652.KSE_67880"/>
<dbReference type="PROSITE" id="PS00086">
    <property type="entry name" value="CYTOCHROME_P450"/>
    <property type="match status" value="1"/>
</dbReference>
<dbReference type="InterPro" id="IPR017972">
    <property type="entry name" value="Cyt_P450_CS"/>
</dbReference>
<dbReference type="Gene3D" id="1.10.630.10">
    <property type="entry name" value="Cytochrome P450"/>
    <property type="match status" value="1"/>
</dbReference>
<dbReference type="PRINTS" id="PR00385">
    <property type="entry name" value="P450"/>
</dbReference>
<proteinExistence type="inferred from homology"/>
<evidence type="ECO:0000313" key="9">
    <source>
        <dbReference type="Proteomes" id="UP000007076"/>
    </source>
</evidence>
<dbReference type="GO" id="GO:0020037">
    <property type="term" value="F:heme binding"/>
    <property type="evidence" value="ECO:0007669"/>
    <property type="project" value="InterPro"/>
</dbReference>
<evidence type="ECO:0000256" key="1">
    <source>
        <dbReference type="ARBA" id="ARBA00010617"/>
    </source>
</evidence>
<evidence type="ECO:0000256" key="3">
    <source>
        <dbReference type="ARBA" id="ARBA00022723"/>
    </source>
</evidence>
<evidence type="ECO:0000313" key="8">
    <source>
        <dbReference type="EMBL" id="BAJ32546.1"/>
    </source>
</evidence>
<keyword evidence="4 7" id="KW-0560">Oxidoreductase</keyword>
<evidence type="ECO:0000256" key="5">
    <source>
        <dbReference type="ARBA" id="ARBA00023004"/>
    </source>
</evidence>
<keyword evidence="3 7" id="KW-0479">Metal-binding</keyword>
<dbReference type="FunFam" id="1.10.630.10:FF:000018">
    <property type="entry name" value="Cytochrome P450 monooxygenase"/>
    <property type="match status" value="1"/>
</dbReference>
<keyword evidence="6 7" id="KW-0503">Monooxygenase</keyword>
<dbReference type="SUPFAM" id="SSF48264">
    <property type="entry name" value="Cytochrome P450"/>
    <property type="match status" value="1"/>
</dbReference>
<dbReference type="InterPro" id="IPR001128">
    <property type="entry name" value="Cyt_P450"/>
</dbReference>
<dbReference type="GO" id="GO:0016705">
    <property type="term" value="F:oxidoreductase activity, acting on paired donors, with incorporation or reduction of molecular oxygen"/>
    <property type="evidence" value="ECO:0007669"/>
    <property type="project" value="InterPro"/>
</dbReference>
<dbReference type="PATRIC" id="fig|452652.3.peg.6811"/>
<dbReference type="Pfam" id="PF00067">
    <property type="entry name" value="p450"/>
    <property type="match status" value="1"/>
</dbReference>
<protein>
    <submittedName>
        <fullName evidence="8">Putative cytochrome P450</fullName>
    </submittedName>
</protein>